<dbReference type="PANTHER" id="PTHR10127">
    <property type="entry name" value="DISCOIDIN, CUB, EGF, LAMININ , AND ZINC METALLOPROTEASE DOMAIN CONTAINING"/>
    <property type="match status" value="1"/>
</dbReference>
<dbReference type="GO" id="GO:0008270">
    <property type="term" value="F:zinc ion binding"/>
    <property type="evidence" value="ECO:0007669"/>
    <property type="project" value="InterPro"/>
</dbReference>
<dbReference type="InterPro" id="IPR006026">
    <property type="entry name" value="Peptidase_Metallo"/>
</dbReference>
<protein>
    <recommendedName>
        <fullName evidence="2">Peptidase metallopeptidase domain-containing protein</fullName>
    </recommendedName>
</protein>
<feature type="transmembrane region" description="Helical" evidence="1">
    <location>
        <begin position="48"/>
        <end position="66"/>
    </location>
</feature>
<dbReference type="InterPro" id="IPR024079">
    <property type="entry name" value="MetalloPept_cat_dom_sf"/>
</dbReference>
<feature type="non-terminal residue" evidence="3">
    <location>
        <position position="1"/>
    </location>
</feature>
<reference evidence="4" key="1">
    <citation type="journal article" date="2021" name="BMC Genomics">
        <title>Chromosome-level genome assembly and manually-curated proteome of model necrotroph Parastagonospora nodorum Sn15 reveals a genome-wide trove of candidate effector homologs, and redundancy of virulence-related functions within an accessory chromosome.</title>
        <authorList>
            <person name="Bertazzoni S."/>
            <person name="Jones D.A.B."/>
            <person name="Phan H.T."/>
            <person name="Tan K.-C."/>
            <person name="Hane J.K."/>
        </authorList>
    </citation>
    <scope>NUCLEOTIDE SEQUENCE [LARGE SCALE GENOMIC DNA]</scope>
    <source>
        <strain evidence="4">SN15 / ATCC MYA-4574 / FGSC 10173)</strain>
    </source>
</reference>
<keyword evidence="4" id="KW-1185">Reference proteome</keyword>
<dbReference type="GO" id="GO:0006508">
    <property type="term" value="P:proteolysis"/>
    <property type="evidence" value="ECO:0007669"/>
    <property type="project" value="InterPro"/>
</dbReference>
<proteinExistence type="predicted"/>
<evidence type="ECO:0000313" key="4">
    <source>
        <dbReference type="Proteomes" id="UP000663193"/>
    </source>
</evidence>
<evidence type="ECO:0000313" key="3">
    <source>
        <dbReference type="EMBL" id="QRD04245.1"/>
    </source>
</evidence>
<evidence type="ECO:0000259" key="2">
    <source>
        <dbReference type="SMART" id="SM00235"/>
    </source>
</evidence>
<sequence>ARTVAATFSGYPCRRMMGPYMCQAHFVAQLATHPESIQLRVIISNMKLFLFFLMLAALAAACPPLFNDFAFRGNGTHTTQDLVRDLFDSHPQTGWSEIVTLTGQEALSTWPAGRIMYCFSTPDARKRYEGDIQQAWNLWSNLLGPAGKESGHKLQFFEYIWKADDWQYCYLERKKPDDPWIPNPKVPYGIAWIQEDVERIPGKGPAAVVGYVNENWPRGGKPGRMGMTLNKDQRIDYGTDEAWIAALAHELGHIFGLWHENQRPDRNHYMLFRCNALPGYDEAKLKVEADKRWSMEQVCNDASIAAYYGFYAINDHDTSDHIDPGSVNVGSPWYWRQNYPDRDYDEDSIMHLDSHVVRWEHDEVMFSRLAAWVNRGPDFVPPNPYTDVDLDLQYTNFAPSEKDIEGVKKLYDWSHPN</sequence>
<feature type="domain" description="Peptidase metallopeptidase" evidence="2">
    <location>
        <begin position="106"/>
        <end position="293"/>
    </location>
</feature>
<gene>
    <name evidence="3" type="ORF">JI435_129760</name>
</gene>
<dbReference type="Gene3D" id="3.40.390.10">
    <property type="entry name" value="Collagenase (Catalytic Domain)"/>
    <property type="match status" value="1"/>
</dbReference>
<dbReference type="AlphaFoldDB" id="A0A7U2FFD3"/>
<dbReference type="GO" id="GO:0004222">
    <property type="term" value="F:metalloendopeptidase activity"/>
    <property type="evidence" value="ECO:0007669"/>
    <property type="project" value="InterPro"/>
</dbReference>
<accession>A0A7U2FFD3</accession>
<keyword evidence="1" id="KW-0472">Membrane</keyword>
<organism evidence="3 4">
    <name type="scientific">Phaeosphaeria nodorum (strain SN15 / ATCC MYA-4574 / FGSC 10173)</name>
    <name type="common">Glume blotch fungus</name>
    <name type="synonym">Parastagonospora nodorum</name>
    <dbReference type="NCBI Taxonomy" id="321614"/>
    <lineage>
        <taxon>Eukaryota</taxon>
        <taxon>Fungi</taxon>
        <taxon>Dikarya</taxon>
        <taxon>Ascomycota</taxon>
        <taxon>Pezizomycotina</taxon>
        <taxon>Dothideomycetes</taxon>
        <taxon>Pleosporomycetidae</taxon>
        <taxon>Pleosporales</taxon>
        <taxon>Pleosporineae</taxon>
        <taxon>Phaeosphaeriaceae</taxon>
        <taxon>Parastagonospora</taxon>
    </lineage>
</organism>
<evidence type="ECO:0000256" key="1">
    <source>
        <dbReference type="SAM" id="Phobius"/>
    </source>
</evidence>
<dbReference type="Pfam" id="PF01400">
    <property type="entry name" value="Astacin"/>
    <property type="match status" value="1"/>
</dbReference>
<dbReference type="VEuPathDB" id="FungiDB:JI435_129760"/>
<keyword evidence="1" id="KW-0812">Transmembrane</keyword>
<dbReference type="PANTHER" id="PTHR10127:SF850">
    <property type="entry name" value="METALLOENDOPEPTIDASE"/>
    <property type="match status" value="1"/>
</dbReference>
<dbReference type="InterPro" id="IPR001506">
    <property type="entry name" value="Peptidase_M12A"/>
</dbReference>
<dbReference type="EMBL" id="CP069038">
    <property type="protein sequence ID" value="QRD04245.1"/>
    <property type="molecule type" value="Genomic_DNA"/>
</dbReference>
<dbReference type="OrthoDB" id="291007at2759"/>
<name>A0A7U2FFD3_PHANO</name>
<dbReference type="SUPFAM" id="SSF55486">
    <property type="entry name" value="Metalloproteases ('zincins'), catalytic domain"/>
    <property type="match status" value="1"/>
</dbReference>
<dbReference type="SMART" id="SM00235">
    <property type="entry name" value="ZnMc"/>
    <property type="match status" value="1"/>
</dbReference>
<dbReference type="Proteomes" id="UP000663193">
    <property type="component" value="Chromosome 16"/>
</dbReference>
<keyword evidence="1" id="KW-1133">Transmembrane helix</keyword>